<comment type="caution">
    <text evidence="1">The sequence shown here is derived from an EMBL/GenBank/DDBJ whole genome shotgun (WGS) entry which is preliminary data.</text>
</comment>
<dbReference type="EMBL" id="PXOQ01000015">
    <property type="protein sequence ID" value="PSG86399.1"/>
    <property type="molecule type" value="Genomic_DNA"/>
</dbReference>
<dbReference type="Pfam" id="PF08889">
    <property type="entry name" value="WbqC"/>
    <property type="match status" value="1"/>
</dbReference>
<keyword evidence="2" id="KW-1185">Reference proteome</keyword>
<dbReference type="AlphaFoldDB" id="A0A2T1N573"/>
<evidence type="ECO:0008006" key="3">
    <source>
        <dbReference type="Google" id="ProtNLM"/>
    </source>
</evidence>
<dbReference type="Proteomes" id="UP000238426">
    <property type="component" value="Unassembled WGS sequence"/>
</dbReference>
<protein>
    <recommendedName>
        <fullName evidence="3">WbqC family protein</fullName>
    </recommendedName>
</protein>
<name>A0A2T1N573_9FLAO</name>
<dbReference type="OrthoDB" id="1523452at2"/>
<gene>
    <name evidence="1" type="ORF">C7H52_11960</name>
</gene>
<proteinExistence type="predicted"/>
<organism evidence="1 2">
    <name type="scientific">Aurantibacter aestuarii</name>
    <dbReference type="NCBI Taxonomy" id="1266046"/>
    <lineage>
        <taxon>Bacteria</taxon>
        <taxon>Pseudomonadati</taxon>
        <taxon>Bacteroidota</taxon>
        <taxon>Flavobacteriia</taxon>
        <taxon>Flavobacteriales</taxon>
        <taxon>Flavobacteriaceae</taxon>
        <taxon>Aurantibacter</taxon>
    </lineage>
</organism>
<dbReference type="InterPro" id="IPR014985">
    <property type="entry name" value="WbqC"/>
</dbReference>
<sequence length="208" mass="24381">MNSLLTPTPFPNCSSFAVIAQSDSVTFEMCDNFQKQTYRNRFHIYGANGKLQLNIPVIYSQKNRTLYKDIKIFNTEKWQTNHWKSFESAYKTSPFFEFYEDELKPLYSKTFENLMDFNLASIQVICECLQLDLKTSKTTRFEKEIDTKTDYRFLAERNSKGFDLAPYHQVFAEKHGYINNLSILDLLFNEGPNALIYLESQQLPHAPT</sequence>
<accession>A0A2T1N573</accession>
<evidence type="ECO:0000313" key="1">
    <source>
        <dbReference type="EMBL" id="PSG86399.1"/>
    </source>
</evidence>
<evidence type="ECO:0000313" key="2">
    <source>
        <dbReference type="Proteomes" id="UP000238426"/>
    </source>
</evidence>
<reference evidence="1 2" key="1">
    <citation type="submission" date="2018-03" db="EMBL/GenBank/DDBJ databases">
        <title>Mesoflavibacter sp. HG37 and Mesoflavibacter sp. HG96 sp.nov., two marine bacteria isolated from seawater of Western Pacific Ocean.</title>
        <authorList>
            <person name="Cheng H."/>
            <person name="Wu Y.-H."/>
            <person name="Guo L.-L."/>
            <person name="Xu X.-W."/>
        </authorList>
    </citation>
    <scope>NUCLEOTIDE SEQUENCE [LARGE SCALE GENOMIC DNA]</scope>
    <source>
        <strain evidence="1 2">KCTC 32269</strain>
    </source>
</reference>
<dbReference type="RefSeq" id="WP_106464138.1">
    <property type="nucleotide sequence ID" value="NZ_PXOQ01000015.1"/>
</dbReference>